<evidence type="ECO:0000256" key="3">
    <source>
        <dbReference type="ARBA" id="ARBA00022895"/>
    </source>
</evidence>
<dbReference type="Proteomes" id="UP000811619">
    <property type="component" value="Unassembled WGS sequence"/>
</dbReference>
<comment type="caution">
    <text evidence="6">The sequence shown here is derived from an EMBL/GenBank/DDBJ whole genome shotgun (WGS) entry which is preliminary data.</text>
</comment>
<proteinExistence type="predicted"/>
<keyword evidence="2" id="KW-0158">Chromosome</keyword>
<dbReference type="EMBL" id="SRPY01000033">
    <property type="protein sequence ID" value="KAG5929934.1"/>
    <property type="molecule type" value="Genomic_DNA"/>
</dbReference>
<evidence type="ECO:0000313" key="6">
    <source>
        <dbReference type="EMBL" id="KAG5929934.1"/>
    </source>
</evidence>
<dbReference type="AlphaFoldDB" id="A0A8K0JCN2"/>
<evidence type="ECO:0000256" key="4">
    <source>
        <dbReference type="SAM" id="MobiDB-lite"/>
    </source>
</evidence>
<gene>
    <name evidence="6" type="ORF">E4U42_003866</name>
</gene>
<dbReference type="SUPFAM" id="SSF50249">
    <property type="entry name" value="Nucleic acid-binding proteins"/>
    <property type="match status" value="1"/>
</dbReference>
<keyword evidence="7" id="KW-1185">Reference proteome</keyword>
<dbReference type="InterPro" id="IPR018856">
    <property type="entry name" value="Stn1_N"/>
</dbReference>
<accession>A0A8K0JCN2</accession>
<protein>
    <recommendedName>
        <fullName evidence="5">CST complex subunit Stn1 N-terminal domain-containing protein</fullName>
    </recommendedName>
</protein>
<keyword evidence="3" id="KW-0779">Telomere</keyword>
<evidence type="ECO:0000259" key="5">
    <source>
        <dbReference type="Pfam" id="PF10451"/>
    </source>
</evidence>
<dbReference type="InterPro" id="IPR012340">
    <property type="entry name" value="NA-bd_OB-fold"/>
</dbReference>
<reference evidence="6" key="1">
    <citation type="journal article" date="2020" name="bioRxiv">
        <title>Whole genome comparisons of ergot fungi reveals the divergence and evolution of species within the genus Claviceps are the result of varying mechanisms driving genome evolution and host range expansion.</title>
        <authorList>
            <person name="Wyka S.A."/>
            <person name="Mondo S.J."/>
            <person name="Liu M."/>
            <person name="Dettman J."/>
            <person name="Nalam V."/>
            <person name="Broders K.D."/>
        </authorList>
    </citation>
    <scope>NUCLEOTIDE SEQUENCE</scope>
    <source>
        <strain evidence="6">CCC 489</strain>
    </source>
</reference>
<dbReference type="Pfam" id="PF10451">
    <property type="entry name" value="Stn1"/>
    <property type="match status" value="1"/>
</dbReference>
<dbReference type="GO" id="GO:0000781">
    <property type="term" value="C:chromosome, telomeric region"/>
    <property type="evidence" value="ECO:0007669"/>
    <property type="project" value="UniProtKB-SubCell"/>
</dbReference>
<evidence type="ECO:0000256" key="2">
    <source>
        <dbReference type="ARBA" id="ARBA00022454"/>
    </source>
</evidence>
<comment type="subcellular location">
    <subcellularLocation>
        <location evidence="1">Chromosome</location>
        <location evidence="1">Telomere</location>
    </subcellularLocation>
</comment>
<organism evidence="6 7">
    <name type="scientific">Claviceps africana</name>
    <dbReference type="NCBI Taxonomy" id="83212"/>
    <lineage>
        <taxon>Eukaryota</taxon>
        <taxon>Fungi</taxon>
        <taxon>Dikarya</taxon>
        <taxon>Ascomycota</taxon>
        <taxon>Pezizomycotina</taxon>
        <taxon>Sordariomycetes</taxon>
        <taxon>Hypocreomycetidae</taxon>
        <taxon>Hypocreales</taxon>
        <taxon>Clavicipitaceae</taxon>
        <taxon>Claviceps</taxon>
    </lineage>
</organism>
<feature type="domain" description="CST complex subunit Stn1 N-terminal" evidence="5">
    <location>
        <begin position="33"/>
        <end position="86"/>
    </location>
</feature>
<dbReference type="Gene3D" id="2.40.50.140">
    <property type="entry name" value="Nucleic acid-binding proteins"/>
    <property type="match status" value="1"/>
</dbReference>
<feature type="compositionally biased region" description="Basic and acidic residues" evidence="4">
    <location>
        <begin position="242"/>
        <end position="252"/>
    </location>
</feature>
<evidence type="ECO:0000313" key="7">
    <source>
        <dbReference type="Proteomes" id="UP000811619"/>
    </source>
</evidence>
<evidence type="ECO:0000256" key="1">
    <source>
        <dbReference type="ARBA" id="ARBA00004574"/>
    </source>
</evidence>
<dbReference type="OrthoDB" id="77828at2759"/>
<sequence length="277" mass="30970">MTGACKTELYPRYCFHLSSTVNTWCFLPARKIHALQQHAGFEGENFFFHKNLPIKWARIVGSVVAIDEFLGRRVYTLDDSSGRCMEAWVFLQSQAPGRPSPGVQLASTDASSTVAAGKDKIGCGALPSLAYDEIDIGHVLDVKGSLCLYKGEMQMKIEKFALVKSTAQEMLLWRKRSQFQRDVLNRPWVLEPRVIRRCRREAEASGSSLKRRKKRHEASADTASRGKGLARTSIARDPGFMESRREKPKPKPADVSAQLKQLIRDGSVKGRYGALGL</sequence>
<feature type="region of interest" description="Disordered" evidence="4">
    <location>
        <begin position="201"/>
        <end position="257"/>
    </location>
</feature>
<name>A0A8K0JCN2_9HYPO</name>